<dbReference type="GO" id="GO:0051287">
    <property type="term" value="F:NAD binding"/>
    <property type="evidence" value="ECO:0007669"/>
    <property type="project" value="InterPro"/>
</dbReference>
<dbReference type="GO" id="GO:0046983">
    <property type="term" value="F:protein dimerization activity"/>
    <property type="evidence" value="ECO:0007669"/>
    <property type="project" value="InterPro"/>
</dbReference>
<dbReference type="InterPro" id="IPR005676">
    <property type="entry name" value="Asp_semi-ald_DH_pep-lack"/>
</dbReference>
<protein>
    <submittedName>
        <fullName evidence="11">Aspartate-semialdehyde dehydrogenase</fullName>
        <ecNumber evidence="11">1.2.1.11</ecNumber>
    </submittedName>
</protein>
<keyword evidence="2" id="KW-0028">Amino-acid biosynthesis</keyword>
<dbReference type="NCBIfam" id="NF006416">
    <property type="entry name" value="PRK08664.1"/>
    <property type="match status" value="1"/>
</dbReference>
<keyword evidence="6 11" id="KW-0560">Oxidoreductase</keyword>
<dbReference type="PIRSF" id="PIRSF000148">
    <property type="entry name" value="ASA_dh"/>
    <property type="match status" value="1"/>
</dbReference>
<dbReference type="EMBL" id="JAGVWE010000002">
    <property type="protein sequence ID" value="MBS3062386.1"/>
    <property type="molecule type" value="Genomic_DNA"/>
</dbReference>
<dbReference type="FunFam" id="3.30.360.10:FF:000016">
    <property type="entry name" value="Probable aspartate-semialdehyde dehydrogenase"/>
    <property type="match status" value="1"/>
</dbReference>
<dbReference type="SUPFAM" id="SSF51735">
    <property type="entry name" value="NAD(P)-binding Rossmann-fold domains"/>
    <property type="match status" value="1"/>
</dbReference>
<comment type="similarity">
    <text evidence="1">Belongs to the aspartate-semialdehyde dehydrogenase family.</text>
</comment>
<keyword evidence="8" id="KW-0486">Methionine biosynthesis</keyword>
<dbReference type="InterPro" id="IPR036291">
    <property type="entry name" value="NAD(P)-bd_dom_sf"/>
</dbReference>
<dbReference type="Gene3D" id="3.40.50.720">
    <property type="entry name" value="NAD(P)-binding Rossmann-like Domain"/>
    <property type="match status" value="1"/>
</dbReference>
<evidence type="ECO:0000313" key="13">
    <source>
        <dbReference type="Proteomes" id="UP000564964"/>
    </source>
</evidence>
<dbReference type="EMBL" id="DUGH01000004">
    <property type="protein sequence ID" value="HIH15807.1"/>
    <property type="molecule type" value="Genomic_DNA"/>
</dbReference>
<feature type="active site" description="Acyl-thioester intermediate" evidence="9">
    <location>
        <position position="151"/>
    </location>
</feature>
<dbReference type="SMART" id="SM00859">
    <property type="entry name" value="Semialdhyde_dh"/>
    <property type="match status" value="1"/>
</dbReference>
<comment type="caution">
    <text evidence="11">The sequence shown here is derived from an EMBL/GenBank/DDBJ whole genome shotgun (WGS) entry which is preliminary data.</text>
</comment>
<evidence type="ECO:0000256" key="7">
    <source>
        <dbReference type="ARBA" id="ARBA00023154"/>
    </source>
</evidence>
<dbReference type="EC" id="1.2.1.11" evidence="11"/>
<dbReference type="InterPro" id="IPR012280">
    <property type="entry name" value="Semialdhyde_DH_dimer_dom"/>
</dbReference>
<dbReference type="GO" id="GO:0019877">
    <property type="term" value="P:diaminopimelate biosynthetic process"/>
    <property type="evidence" value="ECO:0007669"/>
    <property type="project" value="UniProtKB-KW"/>
</dbReference>
<sequence>MTAKIPCAVLGATGAVGQRFIQLLEGHPWFEVVAVCASERSAGQSYSGAVDGRWKLPTRIPENVGGLTVKECKPADLNARIAFSGLDAGVAGSIEEEFARAGYAVVSNSRNHRMDADVPLLVPEANESHLKAIELQRKRFGRGLIVTDPNCSTIGMALALAPLHQKWGVEKVGVVTMQAISGAGYPGVASLDVVDNVVPYIAGEEEKMETEAKKILGKWSGTAFEFAPVTVSASCNRVPTVDGHLESVSFSLRAQVEREEIMEAWRTWKPLKALKLPSAPEQPVVYREEADRPQPRLDRMEGHGMSVVVGRLRECPLLGWKMSVLSHNTIRGAAGAAILNAELLKARGYL</sequence>
<reference evidence="12" key="2">
    <citation type="submission" date="2021-03" db="EMBL/GenBank/DDBJ databases">
        <authorList>
            <person name="Jaffe A."/>
        </authorList>
    </citation>
    <scope>NUCLEOTIDE SEQUENCE</scope>
    <source>
        <strain evidence="12">RIFCSPLOWO2_01_FULL_58_19</strain>
    </source>
</reference>
<organism evidence="11 13">
    <name type="scientific">Candidatus Iainarchaeum sp</name>
    <dbReference type="NCBI Taxonomy" id="3101447"/>
    <lineage>
        <taxon>Archaea</taxon>
        <taxon>Candidatus Iainarchaeota</taxon>
        <taxon>Candidatus Iainarchaeia</taxon>
        <taxon>Candidatus Iainarchaeales</taxon>
        <taxon>Candidatus Iainarchaeaceae</taxon>
        <taxon>Candidatus Iainarchaeum</taxon>
    </lineage>
</organism>
<evidence type="ECO:0000313" key="11">
    <source>
        <dbReference type="EMBL" id="HIH15807.1"/>
    </source>
</evidence>
<dbReference type="InterPro" id="IPR000534">
    <property type="entry name" value="Semialdehyde_DH_NAD-bd"/>
</dbReference>
<dbReference type="Proteomes" id="UP000564964">
    <property type="component" value="Unassembled WGS sequence"/>
</dbReference>
<name>A0A7J4JIP9_9ARCH</name>
<evidence type="ECO:0000256" key="6">
    <source>
        <dbReference type="ARBA" id="ARBA00023002"/>
    </source>
</evidence>
<evidence type="ECO:0000256" key="5">
    <source>
        <dbReference type="ARBA" id="ARBA00022915"/>
    </source>
</evidence>
<keyword evidence="3" id="KW-0791">Threonine biosynthesis</keyword>
<reference evidence="12" key="3">
    <citation type="submission" date="2021-05" db="EMBL/GenBank/DDBJ databases">
        <title>Protein family content uncovers lineage relationships and bacterial pathway maintenance mechanisms in DPANN archaea.</title>
        <authorList>
            <person name="Castelle C.J."/>
            <person name="Meheust R."/>
            <person name="Jaffe A.L."/>
            <person name="Seitz K."/>
            <person name="Gong X."/>
            <person name="Baker B.J."/>
            <person name="Banfield J.F."/>
        </authorList>
    </citation>
    <scope>NUCLEOTIDE SEQUENCE</scope>
    <source>
        <strain evidence="12">RIFCSPLOWO2_01_FULL_58_19</strain>
    </source>
</reference>
<accession>A0A7J4JIP9</accession>
<dbReference type="InterPro" id="IPR051823">
    <property type="entry name" value="ASADH-related"/>
</dbReference>
<dbReference type="NCBIfam" id="TIGR00978">
    <property type="entry name" value="asd_EA"/>
    <property type="match status" value="1"/>
</dbReference>
<dbReference type="Proteomes" id="UP000678237">
    <property type="component" value="Unassembled WGS sequence"/>
</dbReference>
<dbReference type="PANTHER" id="PTHR46718:SF1">
    <property type="entry name" value="ASPARTATE-SEMIALDEHYDE DEHYDROGENASE"/>
    <property type="match status" value="1"/>
</dbReference>
<dbReference type="GO" id="GO:0004073">
    <property type="term" value="F:aspartate-semialdehyde dehydrogenase activity"/>
    <property type="evidence" value="ECO:0007669"/>
    <property type="project" value="UniProtKB-EC"/>
</dbReference>
<evidence type="ECO:0000259" key="10">
    <source>
        <dbReference type="SMART" id="SM00859"/>
    </source>
</evidence>
<dbReference type="Pfam" id="PF02774">
    <property type="entry name" value="Semialdhyde_dhC"/>
    <property type="match status" value="1"/>
</dbReference>
<dbReference type="CDD" id="cd18130">
    <property type="entry name" value="ASADH_C_arch_fung_like"/>
    <property type="match status" value="1"/>
</dbReference>
<proteinExistence type="inferred from homology"/>
<dbReference type="GO" id="GO:0009086">
    <property type="term" value="P:methionine biosynthetic process"/>
    <property type="evidence" value="ECO:0007669"/>
    <property type="project" value="UniProtKB-KW"/>
</dbReference>
<reference evidence="13" key="1">
    <citation type="journal article" date="2020" name="bioRxiv">
        <title>A rank-normalized archaeal taxonomy based on genome phylogeny resolves widespread incomplete and uneven classifications.</title>
        <authorList>
            <person name="Rinke C."/>
            <person name="Chuvochina M."/>
            <person name="Mussig A.J."/>
            <person name="Chaumeil P.-A."/>
            <person name="Waite D.W."/>
            <person name="Whitman W.B."/>
            <person name="Parks D.H."/>
            <person name="Hugenholtz P."/>
        </authorList>
    </citation>
    <scope>NUCLEOTIDE SEQUENCE [LARGE SCALE GENOMIC DNA]</scope>
</reference>
<evidence type="ECO:0000256" key="4">
    <source>
        <dbReference type="ARBA" id="ARBA00022857"/>
    </source>
</evidence>
<dbReference type="GO" id="GO:0009088">
    <property type="term" value="P:threonine biosynthetic process"/>
    <property type="evidence" value="ECO:0007669"/>
    <property type="project" value="UniProtKB-KW"/>
</dbReference>
<dbReference type="Gene3D" id="3.30.360.10">
    <property type="entry name" value="Dihydrodipicolinate Reductase, domain 2"/>
    <property type="match status" value="1"/>
</dbReference>
<evidence type="ECO:0000256" key="8">
    <source>
        <dbReference type="ARBA" id="ARBA00023167"/>
    </source>
</evidence>
<feature type="active site" description="Proton acceptor" evidence="9">
    <location>
        <position position="244"/>
    </location>
</feature>
<dbReference type="CDD" id="cd02315">
    <property type="entry name" value="ScASADH_like_N"/>
    <property type="match status" value="1"/>
</dbReference>
<evidence type="ECO:0000313" key="12">
    <source>
        <dbReference type="EMBL" id="MBS3062386.1"/>
    </source>
</evidence>
<dbReference type="SUPFAM" id="SSF55347">
    <property type="entry name" value="Glyceraldehyde-3-phosphate dehydrogenase-like, C-terminal domain"/>
    <property type="match status" value="1"/>
</dbReference>
<dbReference type="GO" id="GO:0050661">
    <property type="term" value="F:NADP binding"/>
    <property type="evidence" value="ECO:0007669"/>
    <property type="project" value="InterPro"/>
</dbReference>
<gene>
    <name evidence="11" type="primary">asd</name>
    <name evidence="11" type="ORF">HA252_00165</name>
    <name evidence="12" type="ORF">J4203_00810</name>
</gene>
<evidence type="ECO:0000256" key="2">
    <source>
        <dbReference type="ARBA" id="ARBA00022605"/>
    </source>
</evidence>
<dbReference type="Pfam" id="PF01118">
    <property type="entry name" value="Semialdhyde_dh"/>
    <property type="match status" value="1"/>
</dbReference>
<keyword evidence="7" id="KW-0457">Lysine biosynthesis</keyword>
<evidence type="ECO:0000256" key="3">
    <source>
        <dbReference type="ARBA" id="ARBA00022697"/>
    </source>
</evidence>
<dbReference type="AlphaFoldDB" id="A0A7J4JIP9"/>
<dbReference type="GO" id="GO:0009085">
    <property type="term" value="P:lysine biosynthetic process"/>
    <property type="evidence" value="ECO:0007669"/>
    <property type="project" value="UniProtKB-KW"/>
</dbReference>
<evidence type="ECO:0000256" key="9">
    <source>
        <dbReference type="PIRSR" id="PIRSR000148-1"/>
    </source>
</evidence>
<keyword evidence="5" id="KW-0220">Diaminopimelate biosynthesis</keyword>
<evidence type="ECO:0000256" key="1">
    <source>
        <dbReference type="ARBA" id="ARBA00010584"/>
    </source>
</evidence>
<feature type="domain" description="Semialdehyde dehydrogenase NAD-binding" evidence="10">
    <location>
        <begin position="6"/>
        <end position="133"/>
    </location>
</feature>
<dbReference type="PANTHER" id="PTHR46718">
    <property type="entry name" value="ASPARTATE-SEMIALDEHYDE DEHYDROGENASE"/>
    <property type="match status" value="1"/>
</dbReference>
<keyword evidence="4" id="KW-0521">NADP</keyword>